<dbReference type="PhylomeDB" id="B3NQ99"/>
<dbReference type="OMA" id="TDPDCQG"/>
<dbReference type="InterPro" id="IPR018114">
    <property type="entry name" value="TRYPSIN_HIS"/>
</dbReference>
<evidence type="ECO:0000256" key="10">
    <source>
        <dbReference type="ARBA" id="ARBA00024195"/>
    </source>
</evidence>
<dbReference type="Gene3D" id="2.40.10.10">
    <property type="entry name" value="Trypsin-like serine proteases"/>
    <property type="match status" value="2"/>
</dbReference>
<evidence type="ECO:0000256" key="5">
    <source>
        <dbReference type="ARBA" id="ARBA00022825"/>
    </source>
</evidence>
<dbReference type="HOGENOM" id="CLU_006842_0_3_1"/>
<dbReference type="PROSITE" id="PS00135">
    <property type="entry name" value="TRYPSIN_SER"/>
    <property type="match status" value="1"/>
</dbReference>
<evidence type="ECO:0000256" key="9">
    <source>
        <dbReference type="ARBA" id="ARBA00023180"/>
    </source>
</evidence>
<gene>
    <name evidence="13" type="primary">Dere\GG20543</name>
    <name evidence="13" type="synonym">dere_GLEANR_5331</name>
    <name evidence="13" type="synonym">GG20543</name>
    <name evidence="13" type="ORF">Dere_GG20543</name>
</gene>
<sequence length="280" mass="31133">MNTSPALFVVFYGLILQQRMLDAQFLNPLCGISYEPVAGKRIVNGKEAVLRSAPFMAYLSINQSRTRCGGSILNSRYILTAAHCVVPDLRVRLGEHNLNSDPDCQGQNCSPRSEEYGIMKAITHRSYYQGTIAHDIGLLKLNRSIHFDIHIQPICIPISPAVVPSVSRFQAFGWGDTKKYGIAHLLQTTELRLYNATYCTRSLDARMSGNQFCAGHEDRDTCYGDSGGPMVTTVDFDGVKRYLQLGIVSSGLTSCQGLGLYTYVPNYINWIQRVMQISGF</sequence>
<evidence type="ECO:0000256" key="6">
    <source>
        <dbReference type="ARBA" id="ARBA00022837"/>
    </source>
</evidence>
<dbReference type="PANTHER" id="PTHR24252:SF7">
    <property type="entry name" value="HYALIN"/>
    <property type="match status" value="1"/>
</dbReference>
<dbReference type="GO" id="GO:0046872">
    <property type="term" value="F:metal ion binding"/>
    <property type="evidence" value="ECO:0007669"/>
    <property type="project" value="UniProtKB-KW"/>
</dbReference>
<keyword evidence="2" id="KW-0479">Metal-binding</keyword>
<evidence type="ECO:0000256" key="7">
    <source>
        <dbReference type="ARBA" id="ARBA00023145"/>
    </source>
</evidence>
<keyword evidence="6" id="KW-0106">Calcium</keyword>
<evidence type="ECO:0000256" key="2">
    <source>
        <dbReference type="ARBA" id="ARBA00022723"/>
    </source>
</evidence>
<evidence type="ECO:0000256" key="8">
    <source>
        <dbReference type="ARBA" id="ARBA00023157"/>
    </source>
</evidence>
<feature type="domain" description="Peptidase S1" evidence="12">
    <location>
        <begin position="42"/>
        <end position="276"/>
    </location>
</feature>
<keyword evidence="8" id="KW-1015">Disulfide bond</keyword>
<dbReference type="Proteomes" id="UP000008711">
    <property type="component" value="Unassembled WGS sequence"/>
</dbReference>
<dbReference type="PROSITE" id="PS00134">
    <property type="entry name" value="TRYPSIN_HIS"/>
    <property type="match status" value="1"/>
</dbReference>
<keyword evidence="9" id="KW-0325">Glycoprotein</keyword>
<dbReference type="KEGG" id="der:6547121"/>
<dbReference type="GO" id="GO:0051604">
    <property type="term" value="P:protein maturation"/>
    <property type="evidence" value="ECO:0007669"/>
    <property type="project" value="UniProtKB-ARBA"/>
</dbReference>
<evidence type="ECO:0000256" key="4">
    <source>
        <dbReference type="ARBA" id="ARBA00022801"/>
    </source>
</evidence>
<reference evidence="13 14" key="2">
    <citation type="journal article" date="2008" name="Bioinformatics">
        <title>Assembly reconciliation.</title>
        <authorList>
            <person name="Zimin A.V."/>
            <person name="Smith D.R."/>
            <person name="Sutton G."/>
            <person name="Yorke J.A."/>
        </authorList>
    </citation>
    <scope>NUCLEOTIDE SEQUENCE [LARGE SCALE GENOMIC DNA]</scope>
    <source>
        <strain evidence="13 14">TSC#14021-0224.01</strain>
    </source>
</reference>
<dbReference type="PRINTS" id="PR00722">
    <property type="entry name" value="CHYMOTRYPSIN"/>
</dbReference>
<evidence type="ECO:0000259" key="12">
    <source>
        <dbReference type="PROSITE" id="PS50240"/>
    </source>
</evidence>
<dbReference type="PROSITE" id="PS50240">
    <property type="entry name" value="TRYPSIN_DOM"/>
    <property type="match status" value="1"/>
</dbReference>
<reference evidence="13 14" key="1">
    <citation type="journal article" date="2007" name="Nature">
        <title>Evolution of genes and genomes on the Drosophila phylogeny.</title>
        <authorList>
            <consortium name="Drosophila 12 Genomes Consortium"/>
            <person name="Clark A.G."/>
            <person name="Eisen M.B."/>
            <person name="Smith D.R."/>
            <person name="Bergman C.M."/>
            <person name="Oliver B."/>
            <person name="Markow T.A."/>
            <person name="Kaufman T.C."/>
            <person name="Kellis M."/>
            <person name="Gelbart W."/>
            <person name="Iyer V.N."/>
            <person name="Pollard D.A."/>
            <person name="Sackton T.B."/>
            <person name="Larracuente A.M."/>
            <person name="Singh N.D."/>
            <person name="Abad J.P."/>
            <person name="Abt D.N."/>
            <person name="Adryan B."/>
            <person name="Aguade M."/>
            <person name="Akashi H."/>
            <person name="Anderson W.W."/>
            <person name="Aquadro C.F."/>
            <person name="Ardell D.H."/>
            <person name="Arguello R."/>
            <person name="Artieri C.G."/>
            <person name="Barbash D.A."/>
            <person name="Barker D."/>
            <person name="Barsanti P."/>
            <person name="Batterham P."/>
            <person name="Batzoglou S."/>
            <person name="Begun D."/>
            <person name="Bhutkar A."/>
            <person name="Blanco E."/>
            <person name="Bosak S.A."/>
            <person name="Bradley R.K."/>
            <person name="Brand A.D."/>
            <person name="Brent M.R."/>
            <person name="Brooks A.N."/>
            <person name="Brown R.H."/>
            <person name="Butlin R.K."/>
            <person name="Caggese C."/>
            <person name="Calvi B.R."/>
            <person name="Bernardo de Carvalho A."/>
            <person name="Caspi A."/>
            <person name="Castrezana S."/>
            <person name="Celniker S.E."/>
            <person name="Chang J.L."/>
            <person name="Chapple C."/>
            <person name="Chatterji S."/>
            <person name="Chinwalla A."/>
            <person name="Civetta A."/>
            <person name="Clifton S.W."/>
            <person name="Comeron J.M."/>
            <person name="Costello J.C."/>
            <person name="Coyne J.A."/>
            <person name="Daub J."/>
            <person name="David R.G."/>
            <person name="Delcher A.L."/>
            <person name="Delehaunty K."/>
            <person name="Do C.B."/>
            <person name="Ebling H."/>
            <person name="Edwards K."/>
            <person name="Eickbush T."/>
            <person name="Evans J.D."/>
            <person name="Filipski A."/>
            <person name="Findeiss S."/>
            <person name="Freyhult E."/>
            <person name="Fulton L."/>
            <person name="Fulton R."/>
            <person name="Garcia A.C."/>
            <person name="Gardiner A."/>
            <person name="Garfield D.A."/>
            <person name="Garvin B.E."/>
            <person name="Gibson G."/>
            <person name="Gilbert D."/>
            <person name="Gnerre S."/>
            <person name="Godfrey J."/>
            <person name="Good R."/>
            <person name="Gotea V."/>
            <person name="Gravely B."/>
            <person name="Greenberg A.J."/>
            <person name="Griffiths-Jones S."/>
            <person name="Gross S."/>
            <person name="Guigo R."/>
            <person name="Gustafson E.A."/>
            <person name="Haerty W."/>
            <person name="Hahn M.W."/>
            <person name="Halligan D.L."/>
            <person name="Halpern A.L."/>
            <person name="Halter G.M."/>
            <person name="Han M.V."/>
            <person name="Heger A."/>
            <person name="Hillier L."/>
            <person name="Hinrichs A.S."/>
            <person name="Holmes I."/>
            <person name="Hoskins R.A."/>
            <person name="Hubisz M.J."/>
            <person name="Hultmark D."/>
            <person name="Huntley M.A."/>
            <person name="Jaffe D.B."/>
            <person name="Jagadeeshan S."/>
            <person name="Jeck W.R."/>
            <person name="Johnson J."/>
            <person name="Jones C.D."/>
            <person name="Jordan W.C."/>
            <person name="Karpen G.H."/>
            <person name="Kataoka E."/>
            <person name="Keightley P.D."/>
            <person name="Kheradpour P."/>
            <person name="Kirkness E.F."/>
            <person name="Koerich L.B."/>
            <person name="Kristiansen K."/>
            <person name="Kudrna D."/>
            <person name="Kulathinal R.J."/>
            <person name="Kumar S."/>
            <person name="Kwok R."/>
            <person name="Lander E."/>
            <person name="Langley C.H."/>
            <person name="Lapoint R."/>
            <person name="Lazzaro B.P."/>
            <person name="Lee S.J."/>
            <person name="Levesque L."/>
            <person name="Li R."/>
            <person name="Lin C.F."/>
            <person name="Lin M.F."/>
            <person name="Lindblad-Toh K."/>
            <person name="Llopart A."/>
            <person name="Long M."/>
            <person name="Low L."/>
            <person name="Lozovsky E."/>
            <person name="Lu J."/>
            <person name="Luo M."/>
            <person name="Machado C.A."/>
            <person name="Makalowski W."/>
            <person name="Marzo M."/>
            <person name="Matsuda M."/>
            <person name="Matzkin L."/>
            <person name="McAllister B."/>
            <person name="McBride C.S."/>
            <person name="McKernan B."/>
            <person name="McKernan K."/>
            <person name="Mendez-Lago M."/>
            <person name="Minx P."/>
            <person name="Mollenhauer M.U."/>
            <person name="Montooth K."/>
            <person name="Mount S.M."/>
            <person name="Mu X."/>
            <person name="Myers E."/>
            <person name="Negre B."/>
            <person name="Newfeld S."/>
            <person name="Nielsen R."/>
            <person name="Noor M.A."/>
            <person name="O'Grady P."/>
            <person name="Pachter L."/>
            <person name="Papaceit M."/>
            <person name="Parisi M.J."/>
            <person name="Parisi M."/>
            <person name="Parts L."/>
            <person name="Pedersen J.S."/>
            <person name="Pesole G."/>
            <person name="Phillippy A.M."/>
            <person name="Ponting C.P."/>
            <person name="Pop M."/>
            <person name="Porcelli D."/>
            <person name="Powell J.R."/>
            <person name="Prohaska S."/>
            <person name="Pruitt K."/>
            <person name="Puig M."/>
            <person name="Quesneville H."/>
            <person name="Ram K.R."/>
            <person name="Rand D."/>
            <person name="Rasmussen M.D."/>
            <person name="Reed L.K."/>
            <person name="Reenan R."/>
            <person name="Reily A."/>
            <person name="Remington K.A."/>
            <person name="Rieger T.T."/>
            <person name="Ritchie M.G."/>
            <person name="Robin C."/>
            <person name="Rogers Y.H."/>
            <person name="Rohde C."/>
            <person name="Rozas J."/>
            <person name="Rubenfield M.J."/>
            <person name="Ruiz A."/>
            <person name="Russo S."/>
            <person name="Salzberg S.L."/>
            <person name="Sanchez-Gracia A."/>
            <person name="Saranga D.J."/>
            <person name="Sato H."/>
            <person name="Schaeffer S.W."/>
            <person name="Schatz M.C."/>
            <person name="Schlenke T."/>
            <person name="Schwartz R."/>
            <person name="Segarra C."/>
            <person name="Singh R.S."/>
            <person name="Sirot L."/>
            <person name="Sirota M."/>
            <person name="Sisneros N.B."/>
            <person name="Smith C.D."/>
            <person name="Smith T.F."/>
            <person name="Spieth J."/>
            <person name="Stage D.E."/>
            <person name="Stark A."/>
            <person name="Stephan W."/>
            <person name="Strausberg R.L."/>
            <person name="Strempel S."/>
            <person name="Sturgill D."/>
            <person name="Sutton G."/>
            <person name="Sutton G.G."/>
            <person name="Tao W."/>
            <person name="Teichmann S."/>
            <person name="Tobari Y.N."/>
            <person name="Tomimura Y."/>
            <person name="Tsolas J.M."/>
            <person name="Valente V.L."/>
            <person name="Venter E."/>
            <person name="Venter J.C."/>
            <person name="Vicario S."/>
            <person name="Vieira F.G."/>
            <person name="Vilella A.J."/>
            <person name="Villasante A."/>
            <person name="Walenz B."/>
            <person name="Wang J."/>
            <person name="Wasserman M."/>
            <person name="Watts T."/>
            <person name="Wilson D."/>
            <person name="Wilson R.K."/>
            <person name="Wing R.A."/>
            <person name="Wolfner M.F."/>
            <person name="Wong A."/>
            <person name="Wong G.K."/>
            <person name="Wu C.I."/>
            <person name="Wu G."/>
            <person name="Yamamoto D."/>
            <person name="Yang H.P."/>
            <person name="Yang S.P."/>
            <person name="Yorke J.A."/>
            <person name="Yoshida K."/>
            <person name="Zdobnov E."/>
            <person name="Zhang P."/>
            <person name="Zhang Y."/>
            <person name="Zimin A.V."/>
            <person name="Baldwin J."/>
            <person name="Abdouelleil A."/>
            <person name="Abdulkadir J."/>
            <person name="Abebe A."/>
            <person name="Abera B."/>
            <person name="Abreu J."/>
            <person name="Acer S.C."/>
            <person name="Aftuck L."/>
            <person name="Alexander A."/>
            <person name="An P."/>
            <person name="Anderson E."/>
            <person name="Anderson S."/>
            <person name="Arachi H."/>
            <person name="Azer M."/>
            <person name="Bachantsang P."/>
            <person name="Barry A."/>
            <person name="Bayul T."/>
            <person name="Berlin A."/>
            <person name="Bessette D."/>
            <person name="Bloom T."/>
            <person name="Blye J."/>
            <person name="Boguslavskiy L."/>
            <person name="Bonnet C."/>
            <person name="Boukhgalter B."/>
            <person name="Bourzgui I."/>
            <person name="Brown A."/>
            <person name="Cahill P."/>
            <person name="Channer S."/>
            <person name="Cheshatsang Y."/>
            <person name="Chuda L."/>
            <person name="Citroen M."/>
            <person name="Collymore A."/>
            <person name="Cooke P."/>
            <person name="Costello M."/>
            <person name="D'Aco K."/>
            <person name="Daza R."/>
            <person name="De Haan G."/>
            <person name="DeGray S."/>
            <person name="DeMaso C."/>
            <person name="Dhargay N."/>
            <person name="Dooley K."/>
            <person name="Dooley E."/>
            <person name="Doricent M."/>
            <person name="Dorje P."/>
            <person name="Dorjee K."/>
            <person name="Dupes A."/>
            <person name="Elong R."/>
            <person name="Falk J."/>
            <person name="Farina A."/>
            <person name="Faro S."/>
            <person name="Ferguson D."/>
            <person name="Fisher S."/>
            <person name="Foley C.D."/>
            <person name="Franke A."/>
            <person name="Friedrich D."/>
            <person name="Gadbois L."/>
            <person name="Gearin G."/>
            <person name="Gearin C.R."/>
            <person name="Giannoukos G."/>
            <person name="Goode T."/>
            <person name="Graham J."/>
            <person name="Grandbois E."/>
            <person name="Grewal S."/>
            <person name="Gyaltsen K."/>
            <person name="Hafez N."/>
            <person name="Hagos B."/>
            <person name="Hall J."/>
            <person name="Henson C."/>
            <person name="Hollinger A."/>
            <person name="Honan T."/>
            <person name="Huard M.D."/>
            <person name="Hughes L."/>
            <person name="Hurhula B."/>
            <person name="Husby M.E."/>
            <person name="Kamat A."/>
            <person name="Kanga B."/>
            <person name="Kashin S."/>
            <person name="Khazanovich D."/>
            <person name="Kisner P."/>
            <person name="Lance K."/>
            <person name="Lara M."/>
            <person name="Lee W."/>
            <person name="Lennon N."/>
            <person name="Letendre F."/>
            <person name="LeVine R."/>
            <person name="Lipovsky A."/>
            <person name="Liu X."/>
            <person name="Liu J."/>
            <person name="Liu S."/>
            <person name="Lokyitsang T."/>
            <person name="Lokyitsang Y."/>
            <person name="Lubonja R."/>
            <person name="Lui A."/>
            <person name="MacDonald P."/>
            <person name="Magnisalis V."/>
            <person name="Maru K."/>
            <person name="Matthews C."/>
            <person name="McCusker W."/>
            <person name="McDonough S."/>
            <person name="Mehta T."/>
            <person name="Meldrim J."/>
            <person name="Meneus L."/>
            <person name="Mihai O."/>
            <person name="Mihalev A."/>
            <person name="Mihova T."/>
            <person name="Mittelman R."/>
            <person name="Mlenga V."/>
            <person name="Montmayeur A."/>
            <person name="Mulrain L."/>
            <person name="Navidi A."/>
            <person name="Naylor J."/>
            <person name="Negash T."/>
            <person name="Nguyen T."/>
            <person name="Nguyen N."/>
            <person name="Nicol R."/>
            <person name="Norbu C."/>
            <person name="Norbu N."/>
            <person name="Novod N."/>
            <person name="O'Neill B."/>
            <person name="Osman S."/>
            <person name="Markiewicz E."/>
            <person name="Oyono O.L."/>
            <person name="Patti C."/>
            <person name="Phunkhang P."/>
            <person name="Pierre F."/>
            <person name="Priest M."/>
            <person name="Raghuraman S."/>
            <person name="Rege F."/>
            <person name="Reyes R."/>
            <person name="Rise C."/>
            <person name="Rogov P."/>
            <person name="Ross K."/>
            <person name="Ryan E."/>
            <person name="Settipalli S."/>
            <person name="Shea T."/>
            <person name="Sherpa N."/>
            <person name="Shi L."/>
            <person name="Shih D."/>
            <person name="Sparrow T."/>
            <person name="Spaulding J."/>
            <person name="Stalker J."/>
            <person name="Stange-Thomann N."/>
            <person name="Stavropoulos S."/>
            <person name="Stone C."/>
            <person name="Strader C."/>
            <person name="Tesfaye S."/>
            <person name="Thomson T."/>
            <person name="Thoulutsang Y."/>
            <person name="Thoulutsang D."/>
            <person name="Topham K."/>
            <person name="Topping I."/>
            <person name="Tsamla T."/>
            <person name="Vassiliev H."/>
            <person name="Vo A."/>
            <person name="Wangchuk T."/>
            <person name="Wangdi T."/>
            <person name="Weiand M."/>
            <person name="Wilkinson J."/>
            <person name="Wilson A."/>
            <person name="Yadav S."/>
            <person name="Young G."/>
            <person name="Yu Q."/>
            <person name="Zembek L."/>
            <person name="Zhong D."/>
            <person name="Zimmer A."/>
            <person name="Zwirko Z."/>
            <person name="Jaffe D.B."/>
            <person name="Alvarez P."/>
            <person name="Brockman W."/>
            <person name="Butler J."/>
            <person name="Chin C."/>
            <person name="Gnerre S."/>
            <person name="Grabherr M."/>
            <person name="Kleber M."/>
            <person name="Mauceli E."/>
            <person name="MacCallum I."/>
        </authorList>
    </citation>
    <scope>NUCLEOTIDE SEQUENCE [LARGE SCALE GENOMIC DNA]</scope>
    <source>
        <strain evidence="13 14">TSC#14021-0224.01</strain>
    </source>
</reference>
<keyword evidence="14" id="KW-1185">Reference proteome</keyword>
<dbReference type="InterPro" id="IPR043504">
    <property type="entry name" value="Peptidase_S1_PA_chymotrypsin"/>
</dbReference>
<dbReference type="FunFam" id="2.40.10.10:FF:000028">
    <property type="entry name" value="Serine protease easter"/>
    <property type="match status" value="1"/>
</dbReference>
<dbReference type="Pfam" id="PF00089">
    <property type="entry name" value="Trypsin"/>
    <property type="match status" value="1"/>
</dbReference>
<dbReference type="AlphaFoldDB" id="B3NQ99"/>
<dbReference type="InterPro" id="IPR001314">
    <property type="entry name" value="Peptidase_S1A"/>
</dbReference>
<keyword evidence="1 11" id="KW-0645">Protease</keyword>
<protein>
    <recommendedName>
        <fullName evidence="12">Peptidase S1 domain-containing protein</fullName>
    </recommendedName>
</protein>
<dbReference type="GO" id="GO:0006508">
    <property type="term" value="P:proteolysis"/>
    <property type="evidence" value="ECO:0007669"/>
    <property type="project" value="UniProtKB-KW"/>
</dbReference>
<proteinExistence type="inferred from homology"/>
<comment type="similarity">
    <text evidence="10">Belongs to the peptidase S1 family. CLIP subfamily.</text>
</comment>
<evidence type="ECO:0000313" key="14">
    <source>
        <dbReference type="Proteomes" id="UP000008711"/>
    </source>
</evidence>
<dbReference type="InterPro" id="IPR033116">
    <property type="entry name" value="TRYPSIN_SER"/>
</dbReference>
<dbReference type="GO" id="GO:0004252">
    <property type="term" value="F:serine-type endopeptidase activity"/>
    <property type="evidence" value="ECO:0007669"/>
    <property type="project" value="InterPro"/>
</dbReference>
<dbReference type="OrthoDB" id="547031at2759"/>
<accession>B3NQ99</accession>
<evidence type="ECO:0000256" key="11">
    <source>
        <dbReference type="RuleBase" id="RU363034"/>
    </source>
</evidence>
<dbReference type="EMBL" id="CH954179">
    <property type="protein sequence ID" value="EDV55875.1"/>
    <property type="molecule type" value="Genomic_DNA"/>
</dbReference>
<dbReference type="SUPFAM" id="SSF50494">
    <property type="entry name" value="Trypsin-like serine proteases"/>
    <property type="match status" value="1"/>
</dbReference>
<name>B3NQ99_DROER</name>
<keyword evidence="7" id="KW-0865">Zymogen</keyword>
<dbReference type="SMART" id="SM00020">
    <property type="entry name" value="Tryp_SPc"/>
    <property type="match status" value="1"/>
</dbReference>
<evidence type="ECO:0000313" key="13">
    <source>
        <dbReference type="EMBL" id="EDV55875.1"/>
    </source>
</evidence>
<dbReference type="InterPro" id="IPR001254">
    <property type="entry name" value="Trypsin_dom"/>
</dbReference>
<evidence type="ECO:0000256" key="3">
    <source>
        <dbReference type="ARBA" id="ARBA00022729"/>
    </source>
</evidence>
<dbReference type="CDD" id="cd00190">
    <property type="entry name" value="Tryp_SPc"/>
    <property type="match status" value="1"/>
</dbReference>
<keyword evidence="3" id="KW-0732">Signal</keyword>
<keyword evidence="4 11" id="KW-0378">Hydrolase</keyword>
<dbReference type="PANTHER" id="PTHR24252">
    <property type="entry name" value="ACROSIN-RELATED"/>
    <property type="match status" value="1"/>
</dbReference>
<dbReference type="FunFam" id="2.40.10.10:FF:000078">
    <property type="entry name" value="Serine protease H137"/>
    <property type="match status" value="1"/>
</dbReference>
<dbReference type="eggNOG" id="KOG3627">
    <property type="taxonomic scope" value="Eukaryota"/>
</dbReference>
<dbReference type="InterPro" id="IPR009003">
    <property type="entry name" value="Peptidase_S1_PA"/>
</dbReference>
<organism evidence="13 14">
    <name type="scientific">Drosophila erecta</name>
    <name type="common">Fruit fly</name>
    <dbReference type="NCBI Taxonomy" id="7220"/>
    <lineage>
        <taxon>Eukaryota</taxon>
        <taxon>Metazoa</taxon>
        <taxon>Ecdysozoa</taxon>
        <taxon>Arthropoda</taxon>
        <taxon>Hexapoda</taxon>
        <taxon>Insecta</taxon>
        <taxon>Pterygota</taxon>
        <taxon>Neoptera</taxon>
        <taxon>Endopterygota</taxon>
        <taxon>Diptera</taxon>
        <taxon>Brachycera</taxon>
        <taxon>Muscomorpha</taxon>
        <taxon>Ephydroidea</taxon>
        <taxon>Drosophilidae</taxon>
        <taxon>Drosophila</taxon>
        <taxon>Sophophora</taxon>
    </lineage>
</organism>
<evidence type="ECO:0000256" key="1">
    <source>
        <dbReference type="ARBA" id="ARBA00022670"/>
    </source>
</evidence>
<keyword evidence="5 11" id="KW-0720">Serine protease</keyword>